<dbReference type="AlphaFoldDB" id="A0A0L0EMS2"/>
<dbReference type="NCBIfam" id="TIGR03899">
    <property type="entry name" value="TIGR03899 family protein"/>
    <property type="match status" value="1"/>
</dbReference>
<evidence type="ECO:0000313" key="1">
    <source>
        <dbReference type="EMBL" id="ALU43284.1"/>
    </source>
</evidence>
<evidence type="ECO:0000313" key="2">
    <source>
        <dbReference type="EMBL" id="KNC65719.1"/>
    </source>
</evidence>
<dbReference type="RefSeq" id="WP_049866081.1">
    <property type="nucleotide sequence ID" value="NZ_CP013611.1"/>
</dbReference>
<dbReference type="OrthoDB" id="886161at2"/>
<evidence type="ECO:0008006" key="5">
    <source>
        <dbReference type="Google" id="ProtNLM"/>
    </source>
</evidence>
<dbReference type="InterPro" id="IPR021254">
    <property type="entry name" value="DUF2806"/>
</dbReference>
<dbReference type="Proteomes" id="UP000069015">
    <property type="component" value="Chromosome 1"/>
</dbReference>
<dbReference type="KEGG" id="prr:AT705_10220"/>
<accession>A0A0L0EMS2</accession>
<evidence type="ECO:0000313" key="3">
    <source>
        <dbReference type="Proteomes" id="UP000036850"/>
    </source>
</evidence>
<sequence length="293" mass="33087">MTIKNAQARSSLALLIEEKLGYAMIKQPKAAIQSEDRRFTQTPNPNQNQFIVRSEHGVLKRALKRNQLQRIAQQRNIESIMGMSLTLCPDVTSRGRPDPDWLEHFIALAEDIANSAMQKLWAKILVGESIAPGTFSIKSLQTLKQMTQKEADALQRCASLCGYLEKEDSYLILLGFYKKPSLFDLLRKGTKESLNLAQAGLSFPHILTLMDINLIYRQEIESANLQKGQSLTLAYQGKHLAIEANSNDLVLSYYKLTQTGDELKKLINTPVNKTYRQLLSKALEEEFTLTWGA</sequence>
<evidence type="ECO:0000313" key="4">
    <source>
        <dbReference type="Proteomes" id="UP000069015"/>
    </source>
</evidence>
<dbReference type="EMBL" id="LFZX01000238">
    <property type="protein sequence ID" value="KNC65719.1"/>
    <property type="molecule type" value="Genomic_DNA"/>
</dbReference>
<reference evidence="3" key="1">
    <citation type="submission" date="2015-07" db="EMBL/GenBank/DDBJ databases">
        <title>Draft genome sequence of a Pseudoalteromonas rubra strain, OCN096, isolated from Kaneohe Bay, Oahu, Hawaii.</title>
        <authorList>
            <person name="Beurmann S."/>
            <person name="Ushijima B."/>
            <person name="Belcaid M."/>
            <person name="Callahan S.M."/>
            <person name="Aeby G.S."/>
        </authorList>
    </citation>
    <scope>NUCLEOTIDE SEQUENCE [LARGE SCALE GENOMIC DNA]</scope>
    <source>
        <strain evidence="3">OCN096</strain>
    </source>
</reference>
<dbReference type="EMBL" id="CP013611">
    <property type="protein sequence ID" value="ALU43284.1"/>
    <property type="molecule type" value="Genomic_DNA"/>
</dbReference>
<dbReference type="Proteomes" id="UP000036850">
    <property type="component" value="Unassembled WGS sequence"/>
</dbReference>
<reference evidence="1 4" key="3">
    <citation type="submission" date="2015-12" db="EMBL/GenBank/DDBJ databases">
        <title>Complete genome sequence of Pseudoalteromonas rubra SCSIO 6842, harboring a conjugative plasmid.</title>
        <authorList>
            <person name="Li B."/>
            <person name="Wang X."/>
        </authorList>
    </citation>
    <scope>NUCLEOTIDE SEQUENCE [LARGE SCALE GENOMIC DNA]</scope>
    <source>
        <strain evidence="1 4">SCSIO 6842</strain>
    </source>
</reference>
<gene>
    <name evidence="2" type="ORF">AC626_21400</name>
    <name evidence="1" type="ORF">AT705_10220</name>
</gene>
<organism evidence="2 3">
    <name type="scientific">Pseudoalteromonas rubra</name>
    <dbReference type="NCBI Taxonomy" id="43658"/>
    <lineage>
        <taxon>Bacteria</taxon>
        <taxon>Pseudomonadati</taxon>
        <taxon>Pseudomonadota</taxon>
        <taxon>Gammaproteobacteria</taxon>
        <taxon>Alteromonadales</taxon>
        <taxon>Pseudoalteromonadaceae</taxon>
        <taxon>Pseudoalteromonas</taxon>
    </lineage>
</organism>
<dbReference type="PATRIC" id="fig|43658.6.peg.2006"/>
<name>A0A0L0EMS2_9GAMM</name>
<protein>
    <recommendedName>
        <fullName evidence="5">TIGR03899 family protein</fullName>
    </recommendedName>
</protein>
<proteinExistence type="predicted"/>
<dbReference type="Pfam" id="PF10987">
    <property type="entry name" value="DUF2806"/>
    <property type="match status" value="1"/>
</dbReference>
<reference evidence="2" key="2">
    <citation type="submission" date="2015-07" db="EMBL/GenBank/DDBJ databases">
        <title>MeaNS - Measles Nucleotide Surveillance Program.</title>
        <authorList>
            <person name="Tran T."/>
            <person name="Druce J."/>
        </authorList>
    </citation>
    <scope>NUCLEOTIDE SEQUENCE</scope>
    <source>
        <strain evidence="2">OCN096</strain>
    </source>
</reference>